<reference evidence="2" key="1">
    <citation type="journal article" date="2012" name="PLoS ONE">
        <title>Gene sets for utilization of primary and secondary nutrition supplies in the distal gut of endangered iberian lynx.</title>
        <authorList>
            <person name="Alcaide M."/>
            <person name="Messina E."/>
            <person name="Richter M."/>
            <person name="Bargiela R."/>
            <person name="Peplies J."/>
            <person name="Huws S.A."/>
            <person name="Newbold C.J."/>
            <person name="Golyshin P.N."/>
            <person name="Simon M.A."/>
            <person name="Lopez G."/>
            <person name="Yakimov M.M."/>
            <person name="Ferrer M."/>
        </authorList>
    </citation>
    <scope>NUCLEOTIDE SEQUENCE</scope>
</reference>
<proteinExistence type="predicted"/>
<accession>J9FR26</accession>
<organism evidence="2">
    <name type="scientific">gut metagenome</name>
    <dbReference type="NCBI Taxonomy" id="749906"/>
    <lineage>
        <taxon>unclassified sequences</taxon>
        <taxon>metagenomes</taxon>
        <taxon>organismal metagenomes</taxon>
    </lineage>
</organism>
<sequence length="21" mass="2570">GQKLKRQRMWQAKNGALQKNW</sequence>
<evidence type="ECO:0000256" key="1">
    <source>
        <dbReference type="SAM" id="MobiDB-lite"/>
    </source>
</evidence>
<evidence type="ECO:0000313" key="2">
    <source>
        <dbReference type="EMBL" id="EJW89824.1"/>
    </source>
</evidence>
<dbReference type="EMBL" id="AMCI01009236">
    <property type="protein sequence ID" value="EJW89824.1"/>
    <property type="molecule type" value="Genomic_DNA"/>
</dbReference>
<dbReference type="AlphaFoldDB" id="J9FR26"/>
<comment type="caution">
    <text evidence="2">The sequence shown here is derived from an EMBL/GenBank/DDBJ whole genome shotgun (WGS) entry which is preliminary data.</text>
</comment>
<gene>
    <name evidence="2" type="ORF">EVA_22070</name>
</gene>
<name>J9FR26_9ZZZZ</name>
<feature type="non-terminal residue" evidence="2">
    <location>
        <position position="1"/>
    </location>
</feature>
<feature type="region of interest" description="Disordered" evidence="1">
    <location>
        <begin position="1"/>
        <end position="21"/>
    </location>
</feature>
<protein>
    <submittedName>
        <fullName evidence="2">Uncharacterized protein</fullName>
    </submittedName>
</protein>